<evidence type="ECO:0000313" key="3">
    <source>
        <dbReference type="EMBL" id="PSL17600.1"/>
    </source>
</evidence>
<dbReference type="OrthoDB" id="4337860at2"/>
<dbReference type="InterPro" id="IPR002525">
    <property type="entry name" value="Transp_IS110-like_N"/>
</dbReference>
<dbReference type="EMBL" id="PYGJ01000016">
    <property type="protein sequence ID" value="PSL17600.1"/>
    <property type="molecule type" value="Genomic_DNA"/>
</dbReference>
<dbReference type="NCBIfam" id="NF033542">
    <property type="entry name" value="transpos_IS110"/>
    <property type="match status" value="1"/>
</dbReference>
<evidence type="ECO:0000259" key="2">
    <source>
        <dbReference type="Pfam" id="PF02371"/>
    </source>
</evidence>
<reference evidence="3 4" key="1">
    <citation type="submission" date="2018-03" db="EMBL/GenBank/DDBJ databases">
        <title>Genomic Encyclopedia of Archaeal and Bacterial Type Strains, Phase II (KMG-II): from individual species to whole genera.</title>
        <authorList>
            <person name="Goeker M."/>
        </authorList>
    </citation>
    <scope>NUCLEOTIDE SEQUENCE [LARGE SCALE GENOMIC DNA]</scope>
    <source>
        <strain evidence="3 4">DSM 100673</strain>
    </source>
</reference>
<feature type="domain" description="Transposase IS110-like N-terminal" evidence="1">
    <location>
        <begin position="9"/>
        <end position="151"/>
    </location>
</feature>
<sequence>MKTTHPVIIGIDTHKATHVAVAINTQGTRLAALSIPANPKGYLELERWSRSHGQVLAFGIEGTGSYGAGLSRSLLSQGHTVVEVTRPNRQMRYTQGKTDSLDAEGAARSVLSGQATALPKTQTGSSEMIRHLKIARDTAVKSRSQAMVTLKTLIINAPADLRDALDQIRGKVALIRHIAGFRPGDIDTTLASAKTAMRALARRWLWLHEEILAHDRELERLVAKRAPALMASHGIATLTIAEMLILVGDDPTRIHSEAAFAKLCGVCPIPASSGKTNRFRLNRGGNRQANAALYRVAIVRMRSHEPTLAYVKKRTKDGKSKSEIIRCLKRYIVREIYSHLCVPKSAQIAA</sequence>
<proteinExistence type="predicted"/>
<accession>A0A2P8F7A0</accession>
<keyword evidence="4" id="KW-1185">Reference proteome</keyword>
<evidence type="ECO:0000313" key="4">
    <source>
        <dbReference type="Proteomes" id="UP000240418"/>
    </source>
</evidence>
<protein>
    <submittedName>
        <fullName evidence="3">Transposase</fullName>
    </submittedName>
</protein>
<dbReference type="GO" id="GO:0004803">
    <property type="term" value="F:transposase activity"/>
    <property type="evidence" value="ECO:0007669"/>
    <property type="project" value="InterPro"/>
</dbReference>
<dbReference type="GO" id="GO:0003677">
    <property type="term" value="F:DNA binding"/>
    <property type="evidence" value="ECO:0007669"/>
    <property type="project" value="InterPro"/>
</dbReference>
<dbReference type="PANTHER" id="PTHR33055:SF16">
    <property type="entry name" value="TRANSPOSASE FOR INSERTION SEQUENCE ELEMENT IS1547"/>
    <property type="match status" value="1"/>
</dbReference>
<dbReference type="RefSeq" id="WP_106609927.1">
    <property type="nucleotide sequence ID" value="NZ_PYGJ01000016.1"/>
</dbReference>
<gene>
    <name evidence="3" type="ORF">CLV88_11647</name>
</gene>
<dbReference type="Proteomes" id="UP000240418">
    <property type="component" value="Unassembled WGS sequence"/>
</dbReference>
<dbReference type="Pfam" id="PF02371">
    <property type="entry name" value="Transposase_20"/>
    <property type="match status" value="1"/>
</dbReference>
<dbReference type="AlphaFoldDB" id="A0A2P8F7A0"/>
<dbReference type="GO" id="GO:0006313">
    <property type="term" value="P:DNA transposition"/>
    <property type="evidence" value="ECO:0007669"/>
    <property type="project" value="InterPro"/>
</dbReference>
<dbReference type="InterPro" id="IPR003346">
    <property type="entry name" value="Transposase_20"/>
</dbReference>
<name>A0A2P8F7A0_9RHOB</name>
<organism evidence="3 4">
    <name type="scientific">Shimia abyssi</name>
    <dbReference type="NCBI Taxonomy" id="1662395"/>
    <lineage>
        <taxon>Bacteria</taxon>
        <taxon>Pseudomonadati</taxon>
        <taxon>Pseudomonadota</taxon>
        <taxon>Alphaproteobacteria</taxon>
        <taxon>Rhodobacterales</taxon>
        <taxon>Roseobacteraceae</taxon>
    </lineage>
</organism>
<dbReference type="Pfam" id="PF01548">
    <property type="entry name" value="DEDD_Tnp_IS110"/>
    <property type="match status" value="1"/>
</dbReference>
<dbReference type="InterPro" id="IPR047650">
    <property type="entry name" value="Transpos_IS110"/>
</dbReference>
<comment type="caution">
    <text evidence="3">The sequence shown here is derived from an EMBL/GenBank/DDBJ whole genome shotgun (WGS) entry which is preliminary data.</text>
</comment>
<feature type="domain" description="Transposase IS116/IS110/IS902 C-terminal" evidence="2">
    <location>
        <begin position="228"/>
        <end position="308"/>
    </location>
</feature>
<evidence type="ECO:0000259" key="1">
    <source>
        <dbReference type="Pfam" id="PF01548"/>
    </source>
</evidence>
<dbReference type="PANTHER" id="PTHR33055">
    <property type="entry name" value="TRANSPOSASE FOR INSERTION SEQUENCE ELEMENT IS1111A"/>
    <property type="match status" value="1"/>
</dbReference>